<comment type="similarity">
    <text evidence="1">Belongs to the peptidase S10 family.</text>
</comment>
<dbReference type="EMBL" id="VEPZ02000123">
    <property type="protein sequence ID" value="KAE8733214.1"/>
    <property type="molecule type" value="Genomic_DNA"/>
</dbReference>
<dbReference type="Pfam" id="PF00450">
    <property type="entry name" value="Peptidase_S10"/>
    <property type="match status" value="1"/>
</dbReference>
<dbReference type="AlphaFoldDB" id="A0A6A3CXT7"/>
<dbReference type="GO" id="GO:0004185">
    <property type="term" value="F:serine-type carboxypeptidase activity"/>
    <property type="evidence" value="ECO:0007669"/>
    <property type="project" value="InterPro"/>
</dbReference>
<dbReference type="Proteomes" id="UP000436088">
    <property type="component" value="Unassembled WGS sequence"/>
</dbReference>
<evidence type="ECO:0000313" key="3">
    <source>
        <dbReference type="EMBL" id="KAE8733214.1"/>
    </source>
</evidence>
<dbReference type="InterPro" id="IPR029058">
    <property type="entry name" value="AB_hydrolase_fold"/>
</dbReference>
<sequence>MQDCVRLITTIVLTVVIVCCYSVVPVTSTRYAINKLKLPIKTAWRPWSTDGEVGGYVVEYDGLTFVTVRGARLLFLSYQPTRAITMISLFLGGALPPPFSIQNNSRG</sequence>
<dbReference type="GO" id="GO:0006508">
    <property type="term" value="P:proteolysis"/>
    <property type="evidence" value="ECO:0007669"/>
    <property type="project" value="InterPro"/>
</dbReference>
<organism evidence="3 4">
    <name type="scientific">Hibiscus syriacus</name>
    <name type="common">Rose of Sharon</name>
    <dbReference type="NCBI Taxonomy" id="106335"/>
    <lineage>
        <taxon>Eukaryota</taxon>
        <taxon>Viridiplantae</taxon>
        <taxon>Streptophyta</taxon>
        <taxon>Embryophyta</taxon>
        <taxon>Tracheophyta</taxon>
        <taxon>Spermatophyta</taxon>
        <taxon>Magnoliopsida</taxon>
        <taxon>eudicotyledons</taxon>
        <taxon>Gunneridae</taxon>
        <taxon>Pentapetalae</taxon>
        <taxon>rosids</taxon>
        <taxon>malvids</taxon>
        <taxon>Malvales</taxon>
        <taxon>Malvaceae</taxon>
        <taxon>Malvoideae</taxon>
        <taxon>Hibiscus</taxon>
    </lineage>
</organism>
<reference evidence="3" key="1">
    <citation type="submission" date="2019-09" db="EMBL/GenBank/DDBJ databases">
        <title>Draft genome information of white flower Hibiscus syriacus.</title>
        <authorList>
            <person name="Kim Y.-M."/>
        </authorList>
    </citation>
    <scope>NUCLEOTIDE SEQUENCE [LARGE SCALE GENOMIC DNA]</scope>
    <source>
        <strain evidence="3">YM2019G1</strain>
    </source>
</reference>
<dbReference type="Gene3D" id="3.40.50.11320">
    <property type="match status" value="1"/>
</dbReference>
<feature type="transmembrane region" description="Helical" evidence="2">
    <location>
        <begin position="6"/>
        <end position="27"/>
    </location>
</feature>
<proteinExistence type="inferred from homology"/>
<evidence type="ECO:0000256" key="1">
    <source>
        <dbReference type="ARBA" id="ARBA00009431"/>
    </source>
</evidence>
<dbReference type="InterPro" id="IPR001563">
    <property type="entry name" value="Peptidase_S10"/>
</dbReference>
<keyword evidence="4" id="KW-1185">Reference proteome</keyword>
<name>A0A6A3CXT7_HIBSY</name>
<protein>
    <submittedName>
        <fullName evidence="3">Uncharacterized protein</fullName>
    </submittedName>
</protein>
<comment type="caution">
    <text evidence="3">The sequence shown here is derived from an EMBL/GenBank/DDBJ whole genome shotgun (WGS) entry which is preliminary data.</text>
</comment>
<evidence type="ECO:0000313" key="4">
    <source>
        <dbReference type="Proteomes" id="UP000436088"/>
    </source>
</evidence>
<evidence type="ECO:0000256" key="2">
    <source>
        <dbReference type="SAM" id="Phobius"/>
    </source>
</evidence>
<keyword evidence="2" id="KW-0812">Transmembrane</keyword>
<keyword evidence="2" id="KW-0472">Membrane</keyword>
<gene>
    <name evidence="3" type="ORF">F3Y22_tig00001478pilonHSYRG00437</name>
</gene>
<accession>A0A6A3CXT7</accession>
<keyword evidence="2" id="KW-1133">Transmembrane helix</keyword>
<dbReference type="SUPFAM" id="SSF53474">
    <property type="entry name" value="alpha/beta-Hydrolases"/>
    <property type="match status" value="1"/>
</dbReference>